<keyword evidence="5 9" id="KW-0808">Transferase</keyword>
<dbReference type="GO" id="GO:0004850">
    <property type="term" value="F:uridine phosphorylase activity"/>
    <property type="evidence" value="ECO:0007669"/>
    <property type="project" value="UniProtKB-EC"/>
</dbReference>
<dbReference type="EMBL" id="SOFY01000062">
    <property type="protein sequence ID" value="TFC44704.1"/>
    <property type="molecule type" value="Genomic_DNA"/>
</dbReference>
<dbReference type="InterPro" id="IPR000845">
    <property type="entry name" value="Nucleoside_phosphorylase_d"/>
</dbReference>
<comment type="caution">
    <text evidence="9">The sequence shown here is derived from an EMBL/GenBank/DDBJ whole genome shotgun (WGS) entry which is preliminary data.</text>
</comment>
<evidence type="ECO:0000313" key="9">
    <source>
        <dbReference type="EMBL" id="TFC44704.1"/>
    </source>
</evidence>
<name>A0AAQ2HEW1_9MICO</name>
<dbReference type="PROSITE" id="PS01232">
    <property type="entry name" value="PNP_UDP_1"/>
    <property type="match status" value="1"/>
</dbReference>
<dbReference type="NCBIfam" id="NF004489">
    <property type="entry name" value="PRK05819.1"/>
    <property type="match status" value="1"/>
</dbReference>
<reference evidence="9 10" key="1">
    <citation type="submission" date="2019-03" db="EMBL/GenBank/DDBJ databases">
        <title>Genomics of glacier-inhabiting Cryobacterium strains.</title>
        <authorList>
            <person name="Liu Q."/>
            <person name="Xin Y.-H."/>
        </authorList>
    </citation>
    <scope>NUCLEOTIDE SEQUENCE [LARGE SCALE GENOMIC DNA]</scope>
    <source>
        <strain evidence="10">TMT1-22</strain>
    </source>
</reference>
<dbReference type="NCBIfam" id="TIGR00107">
    <property type="entry name" value="deoD"/>
    <property type="match status" value="1"/>
</dbReference>
<evidence type="ECO:0000256" key="5">
    <source>
        <dbReference type="ARBA" id="ARBA00022679"/>
    </source>
</evidence>
<dbReference type="Pfam" id="PF01048">
    <property type="entry name" value="PNP_UDP_1"/>
    <property type="match status" value="1"/>
</dbReference>
<dbReference type="RefSeq" id="WP_134403363.1">
    <property type="nucleotide sequence ID" value="NZ_SOFY01000062.1"/>
</dbReference>
<evidence type="ECO:0000256" key="2">
    <source>
        <dbReference type="ARBA" id="ARBA00011888"/>
    </source>
</evidence>
<feature type="compositionally biased region" description="Polar residues" evidence="7">
    <location>
        <begin position="1"/>
        <end position="15"/>
    </location>
</feature>
<dbReference type="GO" id="GO:0004731">
    <property type="term" value="F:purine-nucleoside phosphorylase activity"/>
    <property type="evidence" value="ECO:0007669"/>
    <property type="project" value="InterPro"/>
</dbReference>
<evidence type="ECO:0000259" key="8">
    <source>
        <dbReference type="Pfam" id="PF01048"/>
    </source>
</evidence>
<proteinExistence type="inferred from homology"/>
<dbReference type="GO" id="GO:0006152">
    <property type="term" value="P:purine nucleoside catabolic process"/>
    <property type="evidence" value="ECO:0007669"/>
    <property type="project" value="TreeGrafter"/>
</dbReference>
<dbReference type="PANTHER" id="PTHR43691">
    <property type="entry name" value="URIDINE PHOSPHORYLASE"/>
    <property type="match status" value="1"/>
</dbReference>
<feature type="domain" description="Nucleoside phosphorylase" evidence="8">
    <location>
        <begin position="38"/>
        <end position="239"/>
    </location>
</feature>
<dbReference type="EC" id="2.4.2.3" evidence="2"/>
<dbReference type="Gene3D" id="3.40.50.1580">
    <property type="entry name" value="Nucleoside phosphorylase domain"/>
    <property type="match status" value="1"/>
</dbReference>
<dbReference type="InterPro" id="IPR018016">
    <property type="entry name" value="Nucleoside_phosphorylase_CS"/>
</dbReference>
<accession>A0AAQ2HEW1</accession>
<comment type="similarity">
    <text evidence="1">Belongs to the PNP/UDP phosphorylase family.</text>
</comment>
<evidence type="ECO:0000313" key="10">
    <source>
        <dbReference type="Proteomes" id="UP000297403"/>
    </source>
</evidence>
<organism evidence="9 10">
    <name type="scientific">Cryobacterium shii</name>
    <dbReference type="NCBI Taxonomy" id="1259235"/>
    <lineage>
        <taxon>Bacteria</taxon>
        <taxon>Bacillati</taxon>
        <taxon>Actinomycetota</taxon>
        <taxon>Actinomycetes</taxon>
        <taxon>Micrococcales</taxon>
        <taxon>Microbacteriaceae</taxon>
        <taxon>Cryobacterium</taxon>
    </lineage>
</organism>
<dbReference type="InterPro" id="IPR035994">
    <property type="entry name" value="Nucleoside_phosphorylase_sf"/>
</dbReference>
<dbReference type="NCBIfam" id="NF009914">
    <property type="entry name" value="PRK13374.1"/>
    <property type="match status" value="1"/>
</dbReference>
<keyword evidence="4 9" id="KW-0328">Glycosyltransferase</keyword>
<dbReference type="InterPro" id="IPR004402">
    <property type="entry name" value="DeoD-type"/>
</dbReference>
<dbReference type="Proteomes" id="UP000297403">
    <property type="component" value="Unassembled WGS sequence"/>
</dbReference>
<evidence type="ECO:0000256" key="7">
    <source>
        <dbReference type="SAM" id="MobiDB-lite"/>
    </source>
</evidence>
<evidence type="ECO:0000256" key="6">
    <source>
        <dbReference type="ARBA" id="ARBA00048447"/>
    </source>
</evidence>
<dbReference type="CDD" id="cd09006">
    <property type="entry name" value="PNP_EcPNPI-like"/>
    <property type="match status" value="1"/>
</dbReference>
<evidence type="ECO:0000256" key="1">
    <source>
        <dbReference type="ARBA" id="ARBA00010456"/>
    </source>
</evidence>
<evidence type="ECO:0000256" key="3">
    <source>
        <dbReference type="ARBA" id="ARBA00021980"/>
    </source>
</evidence>
<comment type="catalytic activity">
    <reaction evidence="6">
        <text>uridine + phosphate = alpha-D-ribose 1-phosphate + uracil</text>
        <dbReference type="Rhea" id="RHEA:24388"/>
        <dbReference type="ChEBI" id="CHEBI:16704"/>
        <dbReference type="ChEBI" id="CHEBI:17568"/>
        <dbReference type="ChEBI" id="CHEBI:43474"/>
        <dbReference type="ChEBI" id="CHEBI:57720"/>
        <dbReference type="EC" id="2.4.2.3"/>
    </reaction>
</comment>
<dbReference type="AlphaFoldDB" id="A0AAQ2HEW1"/>
<protein>
    <recommendedName>
        <fullName evidence="3">Uridine phosphorylase</fullName>
        <ecNumber evidence="2">2.4.2.3</ecNumber>
    </recommendedName>
</protein>
<dbReference type="PANTHER" id="PTHR43691:SF11">
    <property type="entry name" value="FI09636P-RELATED"/>
    <property type="match status" value="1"/>
</dbReference>
<feature type="region of interest" description="Disordered" evidence="7">
    <location>
        <begin position="1"/>
        <end position="24"/>
    </location>
</feature>
<dbReference type="HAMAP" id="MF_01627">
    <property type="entry name" value="Pur_nucleosid_phosp"/>
    <property type="match status" value="1"/>
</dbReference>
<evidence type="ECO:0000256" key="4">
    <source>
        <dbReference type="ARBA" id="ARBA00022676"/>
    </source>
</evidence>
<keyword evidence="10" id="KW-1185">Reference proteome</keyword>
<dbReference type="GO" id="GO:0005829">
    <property type="term" value="C:cytosol"/>
    <property type="evidence" value="ECO:0007669"/>
    <property type="project" value="TreeGrafter"/>
</dbReference>
<sequence length="254" mass="27611">MSSTTTRAGSPSTTKVLYPPTRSTPHIDPKGVDIAETILLPGDPLRAKFIAETYFDDIRCFNEVRNMLGFTGTYRGRPVSVMGTGMGIPSISLYSYELIHFFGVKNLIRVGSCGAMQENMELYDVVIAQGASTDSNYLNQFNLPGAWAPLSSYRLLEHAKRIADERGQRTHVGNVLSSDLFYGADPDAMGKWMKMGILAAEMESAGLFANAAAAGVDALGIFTVSDHLVTNARTTPEERQTAFTGMIEIALELI</sequence>
<gene>
    <name evidence="9" type="primary">deoD</name>
    <name evidence="9" type="ORF">E3O49_11575</name>
</gene>
<dbReference type="SUPFAM" id="SSF53167">
    <property type="entry name" value="Purine and uridine phosphorylases"/>
    <property type="match status" value="1"/>
</dbReference>